<evidence type="ECO:0000313" key="2">
    <source>
        <dbReference type="EMBL" id="CAK9177257.1"/>
    </source>
</evidence>
<dbReference type="Proteomes" id="UP001642360">
    <property type="component" value="Unassembled WGS sequence"/>
</dbReference>
<organism evidence="2 3">
    <name type="scientific">Ilex paraguariensis</name>
    <name type="common">yerba mate</name>
    <dbReference type="NCBI Taxonomy" id="185542"/>
    <lineage>
        <taxon>Eukaryota</taxon>
        <taxon>Viridiplantae</taxon>
        <taxon>Streptophyta</taxon>
        <taxon>Embryophyta</taxon>
        <taxon>Tracheophyta</taxon>
        <taxon>Spermatophyta</taxon>
        <taxon>Magnoliopsida</taxon>
        <taxon>eudicotyledons</taxon>
        <taxon>Gunneridae</taxon>
        <taxon>Pentapetalae</taxon>
        <taxon>asterids</taxon>
        <taxon>campanulids</taxon>
        <taxon>Aquifoliales</taxon>
        <taxon>Aquifoliaceae</taxon>
        <taxon>Ilex</taxon>
    </lineage>
</organism>
<protein>
    <submittedName>
        <fullName evidence="2">Uncharacterized protein</fullName>
    </submittedName>
</protein>
<keyword evidence="3" id="KW-1185">Reference proteome</keyword>
<keyword evidence="1" id="KW-0175">Coiled coil</keyword>
<gene>
    <name evidence="2" type="ORF">ILEXP_LOCUS47137</name>
</gene>
<accession>A0ABC8U6A0</accession>
<evidence type="ECO:0000256" key="1">
    <source>
        <dbReference type="SAM" id="Coils"/>
    </source>
</evidence>
<evidence type="ECO:0000313" key="3">
    <source>
        <dbReference type="Proteomes" id="UP001642360"/>
    </source>
</evidence>
<proteinExistence type="predicted"/>
<reference evidence="2 3" key="1">
    <citation type="submission" date="2024-02" db="EMBL/GenBank/DDBJ databases">
        <authorList>
            <person name="Vignale AGUSTIN F."/>
            <person name="Sosa J E."/>
            <person name="Modenutti C."/>
        </authorList>
    </citation>
    <scope>NUCLEOTIDE SEQUENCE [LARGE SCALE GENOMIC DNA]</scope>
</reference>
<sequence>MDIIGDKDKESEPFEALLDVVTFETTQRDGETKFERAEAYADQIQDNFINKERIGVLIIENEELKKVIKCMERNKTTKKQGEKYTDNVVMETQVPDFVIKLMEKDIQISEMENLVKVMKKENDNVKAEMT</sequence>
<dbReference type="EMBL" id="CAUOFW020007013">
    <property type="protein sequence ID" value="CAK9177257.1"/>
    <property type="molecule type" value="Genomic_DNA"/>
</dbReference>
<feature type="coiled-coil region" evidence="1">
    <location>
        <begin position="101"/>
        <end position="128"/>
    </location>
</feature>
<comment type="caution">
    <text evidence="2">The sequence shown here is derived from an EMBL/GenBank/DDBJ whole genome shotgun (WGS) entry which is preliminary data.</text>
</comment>
<name>A0ABC8U6A0_9AQUA</name>
<dbReference type="AlphaFoldDB" id="A0ABC8U6A0"/>